<keyword evidence="5" id="KW-1185">Reference proteome</keyword>
<evidence type="ECO:0000313" key="5">
    <source>
        <dbReference type="Proteomes" id="UP000541352"/>
    </source>
</evidence>
<dbReference type="RefSeq" id="WP_183980399.1">
    <property type="nucleotide sequence ID" value="NZ_JACIBY010000029.1"/>
</dbReference>
<organism evidence="4 5">
    <name type="scientific">Runella defluvii</name>
    <dbReference type="NCBI Taxonomy" id="370973"/>
    <lineage>
        <taxon>Bacteria</taxon>
        <taxon>Pseudomonadati</taxon>
        <taxon>Bacteroidota</taxon>
        <taxon>Cytophagia</taxon>
        <taxon>Cytophagales</taxon>
        <taxon>Spirosomataceae</taxon>
        <taxon>Runella</taxon>
    </lineage>
</organism>
<comment type="caution">
    <text evidence="4">The sequence shown here is derived from an EMBL/GenBank/DDBJ whole genome shotgun (WGS) entry which is preliminary data.</text>
</comment>
<keyword evidence="1" id="KW-0175">Coiled coil</keyword>
<feature type="region of interest" description="Disordered" evidence="2">
    <location>
        <begin position="1"/>
        <end position="23"/>
    </location>
</feature>
<accession>A0A7W5ZSA6</accession>
<proteinExistence type="predicted"/>
<keyword evidence="3" id="KW-0472">Membrane</keyword>
<reference evidence="4 5" key="1">
    <citation type="submission" date="2020-08" db="EMBL/GenBank/DDBJ databases">
        <title>Genomic Encyclopedia of Type Strains, Phase IV (KMG-IV): sequencing the most valuable type-strain genomes for metagenomic binning, comparative biology and taxonomic classification.</title>
        <authorList>
            <person name="Goeker M."/>
        </authorList>
    </citation>
    <scope>NUCLEOTIDE SEQUENCE [LARGE SCALE GENOMIC DNA]</scope>
    <source>
        <strain evidence="4 5">DSM 17976</strain>
    </source>
</reference>
<evidence type="ECO:0000256" key="3">
    <source>
        <dbReference type="SAM" id="Phobius"/>
    </source>
</evidence>
<dbReference type="Proteomes" id="UP000541352">
    <property type="component" value="Unassembled WGS sequence"/>
</dbReference>
<protein>
    <submittedName>
        <fullName evidence="4">Uncharacterized protein</fullName>
    </submittedName>
</protein>
<keyword evidence="3" id="KW-0812">Transmembrane</keyword>
<feature type="coiled-coil region" evidence="1">
    <location>
        <begin position="25"/>
        <end position="108"/>
    </location>
</feature>
<keyword evidence="3" id="KW-1133">Transmembrane helix</keyword>
<name>A0A7W5ZSA6_9BACT</name>
<evidence type="ECO:0000256" key="1">
    <source>
        <dbReference type="SAM" id="Coils"/>
    </source>
</evidence>
<feature type="transmembrane region" description="Helical" evidence="3">
    <location>
        <begin position="179"/>
        <end position="201"/>
    </location>
</feature>
<evidence type="ECO:0000313" key="4">
    <source>
        <dbReference type="EMBL" id="MBB3842198.1"/>
    </source>
</evidence>
<sequence length="254" mass="28320">MKPLEKTPVPPPFKVTHTNDDVPTPEELEAKAKEMLAQAENARAEAEKTKAAKLEKERELDLETLGNLKREVKKLEFVEKGTVDPTKREELYTKIASYQANIIEIEEKYGLNIPAAIPYSSPDITNDTGSVMPSAVLITTIKIAALIAACWGIVLYSGDWIIAKYPNAAIYNEVSFQKILFGFSVFIGGLVSVIIAFNVFFPGFGKYFNPFNHSSLDFYDDFHTLTPWQRNLIAIALFFCLLCSFVLIAGGKLD</sequence>
<evidence type="ECO:0000256" key="2">
    <source>
        <dbReference type="SAM" id="MobiDB-lite"/>
    </source>
</evidence>
<feature type="transmembrane region" description="Helical" evidence="3">
    <location>
        <begin position="232"/>
        <end position="251"/>
    </location>
</feature>
<dbReference type="EMBL" id="JACIBY010000029">
    <property type="protein sequence ID" value="MBB3842198.1"/>
    <property type="molecule type" value="Genomic_DNA"/>
</dbReference>
<dbReference type="AlphaFoldDB" id="A0A7W5ZSA6"/>
<gene>
    <name evidence="4" type="ORF">FHS57_006229</name>
</gene>
<feature type="transmembrane region" description="Helical" evidence="3">
    <location>
        <begin position="135"/>
        <end position="158"/>
    </location>
</feature>